<evidence type="ECO:0000313" key="2">
    <source>
        <dbReference type="EMBL" id="AKF08774.1"/>
    </source>
</evidence>
<name>A0A0F6SGI9_9BACT</name>
<dbReference type="Proteomes" id="UP000034883">
    <property type="component" value="Chromosome"/>
</dbReference>
<dbReference type="KEGG" id="samy:DB32_005923"/>
<feature type="region of interest" description="Disordered" evidence="1">
    <location>
        <begin position="1"/>
        <end position="106"/>
    </location>
</feature>
<feature type="compositionally biased region" description="Basic residues" evidence="1">
    <location>
        <begin position="41"/>
        <end position="67"/>
    </location>
</feature>
<reference evidence="2 3" key="1">
    <citation type="submission" date="2015-03" db="EMBL/GenBank/DDBJ databases">
        <title>Genome assembly of Sandaracinus amylolyticus DSM 53668.</title>
        <authorList>
            <person name="Sharma G."/>
            <person name="Subramanian S."/>
        </authorList>
    </citation>
    <scope>NUCLEOTIDE SEQUENCE [LARGE SCALE GENOMIC DNA]</scope>
    <source>
        <strain evidence="2 3">DSM 53668</strain>
    </source>
</reference>
<organism evidence="2 3">
    <name type="scientific">Sandaracinus amylolyticus</name>
    <dbReference type="NCBI Taxonomy" id="927083"/>
    <lineage>
        <taxon>Bacteria</taxon>
        <taxon>Pseudomonadati</taxon>
        <taxon>Myxococcota</taxon>
        <taxon>Polyangia</taxon>
        <taxon>Polyangiales</taxon>
        <taxon>Sandaracinaceae</taxon>
        <taxon>Sandaracinus</taxon>
    </lineage>
</organism>
<evidence type="ECO:0000256" key="1">
    <source>
        <dbReference type="SAM" id="MobiDB-lite"/>
    </source>
</evidence>
<dbReference type="STRING" id="927083.DB32_005923"/>
<proteinExistence type="predicted"/>
<accession>A0A0F6SGI9</accession>
<dbReference type="AlphaFoldDB" id="A0A0F6SGI9"/>
<gene>
    <name evidence="2" type="ORF">DB32_005923</name>
</gene>
<dbReference type="EMBL" id="CP011125">
    <property type="protein sequence ID" value="AKF08774.1"/>
    <property type="molecule type" value="Genomic_DNA"/>
</dbReference>
<evidence type="ECO:0000313" key="3">
    <source>
        <dbReference type="Proteomes" id="UP000034883"/>
    </source>
</evidence>
<keyword evidence="3" id="KW-1185">Reference proteome</keyword>
<feature type="compositionally biased region" description="Basic and acidic residues" evidence="1">
    <location>
        <begin position="11"/>
        <end position="25"/>
    </location>
</feature>
<protein>
    <submittedName>
        <fullName evidence="2">Uncharacterized protein</fullName>
    </submittedName>
</protein>
<sequence>MWAALLVGEAASRRRDPGALAREPDVGPPRGRRAPPPDRRAPKRGRRAPKPGRRSPNRCRRSPKRTRCAVAEGRRAPTGRCRASRTPGVWWPAPRHRARRWHNDDD</sequence>